<evidence type="ECO:0000256" key="3">
    <source>
        <dbReference type="ARBA" id="ARBA00022670"/>
    </source>
</evidence>
<evidence type="ECO:0000313" key="10">
    <source>
        <dbReference type="Proteomes" id="UP000664534"/>
    </source>
</evidence>
<comment type="cofactor">
    <cofactor evidence="1">
        <name>Zn(2+)</name>
        <dbReference type="ChEBI" id="CHEBI:29105"/>
    </cofactor>
</comment>
<keyword evidence="10" id="KW-1185">Reference proteome</keyword>
<feature type="region of interest" description="Disordered" evidence="8">
    <location>
        <begin position="1"/>
        <end position="27"/>
    </location>
</feature>
<keyword evidence="5" id="KW-0378">Hydrolase</keyword>
<keyword evidence="7" id="KW-0482">Metalloprotease</keyword>
<dbReference type="PANTHER" id="PTHR37016:SF3">
    <property type="entry name" value="NEUTRAL PROTEASE 2-RELATED"/>
    <property type="match status" value="1"/>
</dbReference>
<reference evidence="9" key="1">
    <citation type="submission" date="2021-03" db="EMBL/GenBank/DDBJ databases">
        <authorList>
            <person name="Tagirdzhanova G."/>
        </authorList>
    </citation>
    <scope>NUCLEOTIDE SEQUENCE</scope>
</reference>
<dbReference type="Proteomes" id="UP000664534">
    <property type="component" value="Unassembled WGS sequence"/>
</dbReference>
<sequence length="771" mass="82586">MLQAFQEAQDGPTLGEGQIEEEDGKGGYRTVQGPVLVESQVVVAIATARADLLQRQDSRWKDMLARMSSDNPYIITLQISNPSENTISVLPWNNIFDNATQLPVSFTVTDYQYTVRYPQGLEVPLASTYAMRAGVSNSDLYSMEPGQNFTRVFDVRQFLQTIPSGPTGSYPKAISLYLPSSLKGVIGTVAIAPEAAASLNSQPPKLGDFASAGLTDITLTANPLELSLRFPIYQSLDSSFAAASDGIQLNSDCKSRNATNMSNALFDAGIYARAVNLAASSGSDGFYTRFFSNQSSQNVSSIAGAATRSIHGGGPHVDLYCSDIENICGDPNILGYTFAPSWLGNAYIVLCPSALALGRAPEPCSALQPETQISASSSHVMFHLLLTLNNVVNSIISNSVYGSLACSQLVNSTSDPTSNADSFAQLAIAQWAYGLGGAPYDGPSCVPASGVLPDNQKRAEDSIKVAAPQRITVAVDTSLTRRLEIYDATVIGRCTGAEMDILQLAGANARSLATYALNEINSGSNELWTTSADPFLASNHLLTGLRFFNGDSAVKAQVKVAFEAISVWNTTGPPSPVRVKCDSQRDTLFCQSPSGIVGHTNPIAGVIILCPQFFYVSSYAVHIPPLEPNFESQVMSCFSWNLQTYPTAQKLQNLTADPKPQPQYPISLECLAPSATSLTNPDDQGGILLKELLGIKFVANPNMLIADGDPPCADWDCIVQNAHDRVLPGFKEENLPERVGSTYEYFAYAARAGRADCSWMEFAGDLYGGGL</sequence>
<keyword evidence="4" id="KW-0479">Metal-binding</keyword>
<dbReference type="GO" id="GO:0006508">
    <property type="term" value="P:proteolysis"/>
    <property type="evidence" value="ECO:0007669"/>
    <property type="project" value="UniProtKB-KW"/>
</dbReference>
<protein>
    <submittedName>
        <fullName evidence="9">Uncharacterized protein</fullName>
    </submittedName>
</protein>
<keyword evidence="6" id="KW-0862">Zinc</keyword>
<dbReference type="InterPro" id="IPR050414">
    <property type="entry name" value="Fungal_M35_metalloproteases"/>
</dbReference>
<accession>A0A8H3FUD5</accession>
<evidence type="ECO:0000256" key="7">
    <source>
        <dbReference type="ARBA" id="ARBA00023049"/>
    </source>
</evidence>
<keyword evidence="3" id="KW-0645">Protease</keyword>
<dbReference type="OrthoDB" id="5359519at2759"/>
<dbReference type="Gene3D" id="3.40.390.10">
    <property type="entry name" value="Collagenase (Catalytic Domain)"/>
    <property type="match status" value="1"/>
</dbReference>
<comment type="caution">
    <text evidence="9">The sequence shown here is derived from an EMBL/GenBank/DDBJ whole genome shotgun (WGS) entry which is preliminary data.</text>
</comment>
<evidence type="ECO:0000256" key="5">
    <source>
        <dbReference type="ARBA" id="ARBA00022801"/>
    </source>
</evidence>
<gene>
    <name evidence="9" type="ORF">IMSHALPRED_008351</name>
</gene>
<organism evidence="9 10">
    <name type="scientific">Imshaugia aleurites</name>
    <dbReference type="NCBI Taxonomy" id="172621"/>
    <lineage>
        <taxon>Eukaryota</taxon>
        <taxon>Fungi</taxon>
        <taxon>Dikarya</taxon>
        <taxon>Ascomycota</taxon>
        <taxon>Pezizomycotina</taxon>
        <taxon>Lecanoromycetes</taxon>
        <taxon>OSLEUM clade</taxon>
        <taxon>Lecanoromycetidae</taxon>
        <taxon>Lecanorales</taxon>
        <taxon>Lecanorineae</taxon>
        <taxon>Parmeliaceae</taxon>
        <taxon>Imshaugia</taxon>
    </lineage>
</organism>
<comment type="similarity">
    <text evidence="2">Belongs to the peptidase M35 family.</text>
</comment>
<dbReference type="EMBL" id="CAJPDT010000059">
    <property type="protein sequence ID" value="CAF9931053.1"/>
    <property type="molecule type" value="Genomic_DNA"/>
</dbReference>
<evidence type="ECO:0000256" key="6">
    <source>
        <dbReference type="ARBA" id="ARBA00022833"/>
    </source>
</evidence>
<dbReference type="GO" id="GO:0046872">
    <property type="term" value="F:metal ion binding"/>
    <property type="evidence" value="ECO:0007669"/>
    <property type="project" value="UniProtKB-KW"/>
</dbReference>
<evidence type="ECO:0000313" key="9">
    <source>
        <dbReference type="EMBL" id="CAF9931053.1"/>
    </source>
</evidence>
<evidence type="ECO:0000256" key="1">
    <source>
        <dbReference type="ARBA" id="ARBA00001947"/>
    </source>
</evidence>
<dbReference type="SUPFAM" id="SSF55486">
    <property type="entry name" value="Metalloproteases ('zincins'), catalytic domain"/>
    <property type="match status" value="1"/>
</dbReference>
<name>A0A8H3FUD5_9LECA</name>
<evidence type="ECO:0000256" key="4">
    <source>
        <dbReference type="ARBA" id="ARBA00022723"/>
    </source>
</evidence>
<evidence type="ECO:0000256" key="2">
    <source>
        <dbReference type="ARBA" id="ARBA00010279"/>
    </source>
</evidence>
<evidence type="ECO:0000256" key="8">
    <source>
        <dbReference type="SAM" id="MobiDB-lite"/>
    </source>
</evidence>
<proteinExistence type="inferred from homology"/>
<dbReference type="GO" id="GO:0008237">
    <property type="term" value="F:metallopeptidase activity"/>
    <property type="evidence" value="ECO:0007669"/>
    <property type="project" value="UniProtKB-KW"/>
</dbReference>
<dbReference type="AlphaFoldDB" id="A0A8H3FUD5"/>
<dbReference type="PANTHER" id="PTHR37016">
    <property type="match status" value="1"/>
</dbReference>
<dbReference type="InterPro" id="IPR024079">
    <property type="entry name" value="MetalloPept_cat_dom_sf"/>
</dbReference>